<accession>M7Y9F3</accession>
<name>M7Y9F3_TRIUA</name>
<proteinExistence type="predicted"/>
<dbReference type="EMBL" id="KD270944">
    <property type="protein sequence ID" value="EMS46683.1"/>
    <property type="molecule type" value="Genomic_DNA"/>
</dbReference>
<reference evidence="1" key="1">
    <citation type="journal article" date="2013" name="Nature">
        <title>Draft genome of the wheat A-genome progenitor Triticum urartu.</title>
        <authorList>
            <person name="Ling H.Q."/>
            <person name="Zhao S."/>
            <person name="Liu D."/>
            <person name="Wang J."/>
            <person name="Sun H."/>
            <person name="Zhang C."/>
            <person name="Fan H."/>
            <person name="Li D."/>
            <person name="Dong L."/>
            <person name="Tao Y."/>
            <person name="Gao C."/>
            <person name="Wu H."/>
            <person name="Li Y."/>
            <person name="Cui Y."/>
            <person name="Guo X."/>
            <person name="Zheng S."/>
            <person name="Wang B."/>
            <person name="Yu K."/>
            <person name="Liang Q."/>
            <person name="Yang W."/>
            <person name="Lou X."/>
            <person name="Chen J."/>
            <person name="Feng M."/>
            <person name="Jian J."/>
            <person name="Zhang X."/>
            <person name="Luo G."/>
            <person name="Jiang Y."/>
            <person name="Liu J."/>
            <person name="Wang Z."/>
            <person name="Sha Y."/>
            <person name="Zhang B."/>
            <person name="Wu H."/>
            <person name="Tang D."/>
            <person name="Shen Q."/>
            <person name="Xue P."/>
            <person name="Zou S."/>
            <person name="Wang X."/>
            <person name="Liu X."/>
            <person name="Wang F."/>
            <person name="Yang Y."/>
            <person name="An X."/>
            <person name="Dong Z."/>
            <person name="Zhang K."/>
            <person name="Zhang X."/>
            <person name="Luo M.C."/>
            <person name="Dvorak J."/>
            <person name="Tong Y."/>
            <person name="Wang J."/>
            <person name="Yang H."/>
            <person name="Li Z."/>
            <person name="Wang D."/>
            <person name="Zhang A."/>
            <person name="Wang J."/>
        </authorList>
    </citation>
    <scope>NUCLEOTIDE SEQUENCE</scope>
</reference>
<dbReference type="OMA" id="CTNSWHN"/>
<evidence type="ECO:0000313" key="1">
    <source>
        <dbReference type="EMBL" id="EMS46683.1"/>
    </source>
</evidence>
<organism evidence="1">
    <name type="scientific">Triticum urartu</name>
    <name type="common">Red wild einkorn</name>
    <name type="synonym">Crithodium urartu</name>
    <dbReference type="NCBI Taxonomy" id="4572"/>
    <lineage>
        <taxon>Eukaryota</taxon>
        <taxon>Viridiplantae</taxon>
        <taxon>Streptophyta</taxon>
        <taxon>Embryophyta</taxon>
        <taxon>Tracheophyta</taxon>
        <taxon>Spermatophyta</taxon>
        <taxon>Magnoliopsida</taxon>
        <taxon>Liliopsida</taxon>
        <taxon>Poales</taxon>
        <taxon>Poaceae</taxon>
        <taxon>BOP clade</taxon>
        <taxon>Pooideae</taxon>
        <taxon>Triticodae</taxon>
        <taxon>Triticeae</taxon>
        <taxon>Triticinae</taxon>
        <taxon>Triticum</taxon>
    </lineage>
</organism>
<dbReference type="eggNOG" id="ENOG502R3RF">
    <property type="taxonomic scope" value="Eukaryota"/>
</dbReference>
<dbReference type="AlphaFoldDB" id="M7Y9F3"/>
<sequence length="85" mass="9519">MASFASQLLDVFYDLVERVTGYTVRPDDDKDAQKPSKLAFVEKFQAEEVVEIRSRNLPVSGGSGAQVNLDGQCSMEKCTNSWHNY</sequence>
<gene>
    <name evidence="1" type="ORF">TRIUR3_08221</name>
</gene>
<protein>
    <submittedName>
        <fullName evidence="1">Uncharacterized protein</fullName>
    </submittedName>
</protein>